<dbReference type="EMBL" id="PJQY01000036">
    <property type="protein sequence ID" value="PQQ20416.1"/>
    <property type="molecule type" value="Genomic_DNA"/>
</dbReference>
<keyword evidence="1" id="KW-0812">Transmembrane</keyword>
<evidence type="ECO:0000256" key="1">
    <source>
        <dbReference type="SAM" id="Phobius"/>
    </source>
</evidence>
<keyword evidence="1" id="KW-0472">Membrane</keyword>
<sequence>MDSEAFGAETGSSSRVLSLLLLITGALIPAVVCEISVPWMVILASLMLCLNMSTVQTNLMLMHLDDLDSLLLYLSERLTAPGESRYGWSTFLLESSYKHVQFHHEALNKELELRGILTSEIIRDGKDN</sequence>
<accession>A0A315B237</accession>
<dbReference type="AlphaFoldDB" id="A0A315B237"/>
<feature type="transmembrane region" description="Helical" evidence="1">
    <location>
        <begin position="20"/>
        <end position="50"/>
    </location>
</feature>
<keyword evidence="3" id="KW-1185">Reference proteome</keyword>
<keyword evidence="1" id="KW-1133">Transmembrane helix</keyword>
<evidence type="ECO:0000313" key="3">
    <source>
        <dbReference type="Proteomes" id="UP000250321"/>
    </source>
</evidence>
<dbReference type="Proteomes" id="UP000250321">
    <property type="component" value="Unassembled WGS sequence"/>
</dbReference>
<protein>
    <submittedName>
        <fullName evidence="2">Uncharacterized protein</fullName>
    </submittedName>
</protein>
<gene>
    <name evidence="2" type="ORF">Pyn_32697</name>
</gene>
<comment type="caution">
    <text evidence="2">The sequence shown here is derived from an EMBL/GenBank/DDBJ whole genome shotgun (WGS) entry which is preliminary data.</text>
</comment>
<evidence type="ECO:0000313" key="2">
    <source>
        <dbReference type="EMBL" id="PQQ20416.1"/>
    </source>
</evidence>
<proteinExistence type="predicted"/>
<name>A0A315B237_PRUYE</name>
<organism evidence="2 3">
    <name type="scientific">Prunus yedoensis var. nudiflora</name>
    <dbReference type="NCBI Taxonomy" id="2094558"/>
    <lineage>
        <taxon>Eukaryota</taxon>
        <taxon>Viridiplantae</taxon>
        <taxon>Streptophyta</taxon>
        <taxon>Embryophyta</taxon>
        <taxon>Tracheophyta</taxon>
        <taxon>Spermatophyta</taxon>
        <taxon>Magnoliopsida</taxon>
        <taxon>eudicotyledons</taxon>
        <taxon>Gunneridae</taxon>
        <taxon>Pentapetalae</taxon>
        <taxon>rosids</taxon>
        <taxon>fabids</taxon>
        <taxon>Rosales</taxon>
        <taxon>Rosaceae</taxon>
        <taxon>Amygdaloideae</taxon>
        <taxon>Amygdaleae</taxon>
        <taxon>Prunus</taxon>
    </lineage>
</organism>
<reference evidence="2 3" key="1">
    <citation type="submission" date="2018-02" db="EMBL/GenBank/DDBJ databases">
        <title>Draft genome of wild Prunus yedoensis var. nudiflora.</title>
        <authorList>
            <person name="Baek S."/>
            <person name="Kim J.-H."/>
            <person name="Choi K."/>
            <person name="Kim G.-B."/>
            <person name="Cho A."/>
            <person name="Jang H."/>
            <person name="Shin C.-H."/>
            <person name="Yu H.-J."/>
            <person name="Mun J.-H."/>
        </authorList>
    </citation>
    <scope>NUCLEOTIDE SEQUENCE [LARGE SCALE GENOMIC DNA]</scope>
    <source>
        <strain evidence="3">cv. Jeju island</strain>
        <tissue evidence="2">Leaf</tissue>
    </source>
</reference>